<dbReference type="InterPro" id="IPR018490">
    <property type="entry name" value="cNMP-bd_dom_sf"/>
</dbReference>
<dbReference type="InterPro" id="IPR000595">
    <property type="entry name" value="cNMP-bd_dom"/>
</dbReference>
<feature type="domain" description="Cyclic nucleotide-binding" evidence="9">
    <location>
        <begin position="13"/>
        <end position="114"/>
    </location>
</feature>
<keyword evidence="8" id="KW-0407">Ion channel</keyword>
<evidence type="ECO:0000256" key="3">
    <source>
        <dbReference type="ARBA" id="ARBA00022692"/>
    </source>
</evidence>
<dbReference type="Pfam" id="PF00027">
    <property type="entry name" value="cNMP_binding"/>
    <property type="match status" value="1"/>
</dbReference>
<dbReference type="PROSITE" id="PS50042">
    <property type="entry name" value="CNMP_BINDING_3"/>
    <property type="match status" value="1"/>
</dbReference>
<dbReference type="CDD" id="cd00038">
    <property type="entry name" value="CAP_ED"/>
    <property type="match status" value="1"/>
</dbReference>
<keyword evidence="6" id="KW-0472">Membrane</keyword>
<evidence type="ECO:0000259" key="9">
    <source>
        <dbReference type="PROSITE" id="PS50042"/>
    </source>
</evidence>
<dbReference type="PROSITE" id="PS00889">
    <property type="entry name" value="CNMP_BINDING_2"/>
    <property type="match status" value="1"/>
</dbReference>
<evidence type="ECO:0000256" key="2">
    <source>
        <dbReference type="ARBA" id="ARBA00022448"/>
    </source>
</evidence>
<dbReference type="EMBL" id="JAEQND010000007">
    <property type="protein sequence ID" value="MBL0426084.1"/>
    <property type="molecule type" value="Genomic_DNA"/>
</dbReference>
<dbReference type="PANTHER" id="PTHR45638:SF11">
    <property type="entry name" value="CYCLIC NUCLEOTIDE-GATED CATION CHANNEL SUBUNIT A"/>
    <property type="match status" value="1"/>
</dbReference>
<dbReference type="InterPro" id="IPR014710">
    <property type="entry name" value="RmlC-like_jellyroll"/>
</dbReference>
<dbReference type="InterPro" id="IPR018488">
    <property type="entry name" value="cNMP-bd_CS"/>
</dbReference>
<keyword evidence="5" id="KW-0406">Ion transport</keyword>
<proteinExistence type="predicted"/>
<comment type="caution">
    <text evidence="10">The sequence shown here is derived from an EMBL/GenBank/DDBJ whole genome shotgun (WGS) entry which is preliminary data.</text>
</comment>
<evidence type="ECO:0000256" key="8">
    <source>
        <dbReference type="ARBA" id="ARBA00023303"/>
    </source>
</evidence>
<name>A0ABS1JP93_9BURK</name>
<dbReference type="Proteomes" id="UP000622707">
    <property type="component" value="Unassembled WGS sequence"/>
</dbReference>
<reference evidence="10 11" key="1">
    <citation type="journal article" date="2017" name="Int. J. Syst. Evol. Microbiol.">
        <title>Ramlibacter alkalitolerans sp. nov., alkali-tolerant bacterium isolated from soil of ginseng.</title>
        <authorList>
            <person name="Lee D.H."/>
            <person name="Cha C.J."/>
        </authorList>
    </citation>
    <scope>NUCLEOTIDE SEQUENCE [LARGE SCALE GENOMIC DNA]</scope>
    <source>
        <strain evidence="10 11">KACC 19305</strain>
    </source>
</reference>
<dbReference type="Gene3D" id="2.60.120.10">
    <property type="entry name" value="Jelly Rolls"/>
    <property type="match status" value="1"/>
</dbReference>
<comment type="subcellular location">
    <subcellularLocation>
        <location evidence="1">Membrane</location>
        <topology evidence="1">Multi-pass membrane protein</topology>
    </subcellularLocation>
</comment>
<keyword evidence="2" id="KW-0813">Transport</keyword>
<evidence type="ECO:0000256" key="7">
    <source>
        <dbReference type="ARBA" id="ARBA00023286"/>
    </source>
</evidence>
<evidence type="ECO:0000313" key="11">
    <source>
        <dbReference type="Proteomes" id="UP000622707"/>
    </source>
</evidence>
<organism evidence="10 11">
    <name type="scientific">Ramlibacter alkalitolerans</name>
    <dbReference type="NCBI Taxonomy" id="2039631"/>
    <lineage>
        <taxon>Bacteria</taxon>
        <taxon>Pseudomonadati</taxon>
        <taxon>Pseudomonadota</taxon>
        <taxon>Betaproteobacteria</taxon>
        <taxon>Burkholderiales</taxon>
        <taxon>Comamonadaceae</taxon>
        <taxon>Ramlibacter</taxon>
    </lineage>
</organism>
<evidence type="ECO:0000256" key="6">
    <source>
        <dbReference type="ARBA" id="ARBA00023136"/>
    </source>
</evidence>
<keyword evidence="4" id="KW-1133">Transmembrane helix</keyword>
<evidence type="ECO:0000256" key="5">
    <source>
        <dbReference type="ARBA" id="ARBA00023065"/>
    </source>
</evidence>
<dbReference type="PANTHER" id="PTHR45638">
    <property type="entry name" value="CYCLIC NUCLEOTIDE-GATED CATION CHANNEL SUBUNIT A"/>
    <property type="match status" value="1"/>
</dbReference>
<evidence type="ECO:0000256" key="4">
    <source>
        <dbReference type="ARBA" id="ARBA00022989"/>
    </source>
</evidence>
<accession>A0ABS1JP93</accession>
<keyword evidence="7" id="KW-1071">Ligand-gated ion channel</keyword>
<sequence length="163" mass="18059">MNTLVELLQTTPLFGGIREEILDFLLGLSREVSAAPGEYFFHEDDEAHSMFVVLDGQAAVVKGWDGHSYVLMNLGRGDCFGEMSLMDMCRRSASVVAVGTCRAIELSSASLLKLYEKDLEQFALIQMNMGREVSRRLRDADEQLFQAKMGVPGVLAAYVVRST</sequence>
<keyword evidence="11" id="KW-1185">Reference proteome</keyword>
<evidence type="ECO:0000256" key="1">
    <source>
        <dbReference type="ARBA" id="ARBA00004141"/>
    </source>
</evidence>
<dbReference type="SUPFAM" id="SSF51206">
    <property type="entry name" value="cAMP-binding domain-like"/>
    <property type="match status" value="1"/>
</dbReference>
<evidence type="ECO:0000313" key="10">
    <source>
        <dbReference type="EMBL" id="MBL0426084.1"/>
    </source>
</evidence>
<keyword evidence="3" id="KW-0812">Transmembrane</keyword>
<protein>
    <submittedName>
        <fullName evidence="10">Cyclic nucleotide-binding domain-containing protein</fullName>
    </submittedName>
</protein>
<dbReference type="SMART" id="SM00100">
    <property type="entry name" value="cNMP"/>
    <property type="match status" value="1"/>
</dbReference>
<gene>
    <name evidence="10" type="ORF">JI746_13295</name>
</gene>
<dbReference type="InterPro" id="IPR050866">
    <property type="entry name" value="CNG_cation_channel"/>
</dbReference>
<dbReference type="RefSeq" id="WP_201690092.1">
    <property type="nucleotide sequence ID" value="NZ_JAEQND010000007.1"/>
</dbReference>